<name>A0A1M7UQN0_9ACTN</name>
<sequence length="40" mass="4517">MPTWHMDPGAREQRFPVAVRDPGAGTTVLTTRDVSAWIHR</sequence>
<organism evidence="1 2">
    <name type="scientific">Geodermatophilus obscurus</name>
    <dbReference type="NCBI Taxonomy" id="1861"/>
    <lineage>
        <taxon>Bacteria</taxon>
        <taxon>Bacillati</taxon>
        <taxon>Actinomycetota</taxon>
        <taxon>Actinomycetes</taxon>
        <taxon>Geodermatophilales</taxon>
        <taxon>Geodermatophilaceae</taxon>
        <taxon>Geodermatophilus</taxon>
    </lineage>
</organism>
<dbReference type="RefSeq" id="WP_280173891.1">
    <property type="nucleotide sequence ID" value="NZ_FRDM01000025.1"/>
</dbReference>
<evidence type="ECO:0000313" key="2">
    <source>
        <dbReference type="Proteomes" id="UP000184428"/>
    </source>
</evidence>
<dbReference type="Proteomes" id="UP000184428">
    <property type="component" value="Unassembled WGS sequence"/>
</dbReference>
<reference evidence="1 2" key="1">
    <citation type="submission" date="2016-12" db="EMBL/GenBank/DDBJ databases">
        <authorList>
            <person name="Song W.-J."/>
            <person name="Kurnit D.M."/>
        </authorList>
    </citation>
    <scope>NUCLEOTIDE SEQUENCE [LARGE SCALE GENOMIC DNA]</scope>
    <source>
        <strain evidence="1 2">DSM 43162</strain>
    </source>
</reference>
<protein>
    <submittedName>
        <fullName evidence="1">Uncharacterized protein</fullName>
    </submittedName>
</protein>
<evidence type="ECO:0000313" key="1">
    <source>
        <dbReference type="EMBL" id="SHN85250.1"/>
    </source>
</evidence>
<proteinExistence type="predicted"/>
<gene>
    <name evidence="1" type="ORF">SAMN05660350_03737</name>
</gene>
<accession>A0A1M7UQN0</accession>
<dbReference type="AlphaFoldDB" id="A0A1M7UQN0"/>
<dbReference type="EMBL" id="FRDM01000025">
    <property type="protein sequence ID" value="SHN85250.1"/>
    <property type="molecule type" value="Genomic_DNA"/>
</dbReference>